<evidence type="ECO:0000256" key="2">
    <source>
        <dbReference type="ARBA" id="ARBA00023157"/>
    </source>
</evidence>
<keyword evidence="3" id="KW-0732">Signal</keyword>
<evidence type="ECO:0000313" key="5">
    <source>
        <dbReference type="EMBL" id="MDR7297373.1"/>
    </source>
</evidence>
<dbReference type="Pfam" id="PF07589">
    <property type="entry name" value="PEP-CTERM"/>
    <property type="match status" value="1"/>
</dbReference>
<dbReference type="SMART" id="SM00020">
    <property type="entry name" value="Tryp_SPc"/>
    <property type="match status" value="1"/>
</dbReference>
<dbReference type="InterPro" id="IPR018114">
    <property type="entry name" value="TRYPSIN_HIS"/>
</dbReference>
<dbReference type="Proteomes" id="UP001180536">
    <property type="component" value="Unassembled WGS sequence"/>
</dbReference>
<comment type="caution">
    <text evidence="5">The sequence shown here is derived from an EMBL/GenBank/DDBJ whole genome shotgun (WGS) entry which is preliminary data.</text>
</comment>
<dbReference type="InterPro" id="IPR001254">
    <property type="entry name" value="Trypsin_dom"/>
</dbReference>
<feature type="chain" id="PRO_5046117666" description="Peptidase S1 domain-containing protein" evidence="3">
    <location>
        <begin position="23"/>
        <end position="374"/>
    </location>
</feature>
<dbReference type="InterPro" id="IPR043504">
    <property type="entry name" value="Peptidase_S1_PA_chymotrypsin"/>
</dbReference>
<evidence type="ECO:0000256" key="1">
    <source>
        <dbReference type="ARBA" id="ARBA00007664"/>
    </source>
</evidence>
<dbReference type="PANTHER" id="PTHR24276:SF98">
    <property type="entry name" value="FI18310P1-RELATED"/>
    <property type="match status" value="1"/>
</dbReference>
<dbReference type="InterPro" id="IPR050430">
    <property type="entry name" value="Peptidase_S1"/>
</dbReference>
<dbReference type="EMBL" id="JAVDXQ010000003">
    <property type="protein sequence ID" value="MDR7297373.1"/>
    <property type="molecule type" value="Genomic_DNA"/>
</dbReference>
<evidence type="ECO:0000259" key="4">
    <source>
        <dbReference type="PROSITE" id="PS50240"/>
    </source>
</evidence>
<feature type="signal peptide" evidence="3">
    <location>
        <begin position="1"/>
        <end position="22"/>
    </location>
</feature>
<dbReference type="PROSITE" id="PS50240">
    <property type="entry name" value="TRYPSIN_DOM"/>
    <property type="match status" value="1"/>
</dbReference>
<evidence type="ECO:0000256" key="3">
    <source>
        <dbReference type="SAM" id="SignalP"/>
    </source>
</evidence>
<dbReference type="InterPro" id="IPR009003">
    <property type="entry name" value="Peptidase_S1_PA"/>
</dbReference>
<reference evidence="5 6" key="1">
    <citation type="submission" date="2023-07" db="EMBL/GenBank/DDBJ databases">
        <title>Sorghum-associated microbial communities from plants grown in Nebraska, USA.</title>
        <authorList>
            <person name="Schachtman D."/>
        </authorList>
    </citation>
    <scope>NUCLEOTIDE SEQUENCE [LARGE SCALE GENOMIC DNA]</scope>
    <source>
        <strain evidence="5 6">BE310</strain>
    </source>
</reference>
<protein>
    <recommendedName>
        <fullName evidence="4">Peptidase S1 domain-containing protein</fullName>
    </recommendedName>
</protein>
<dbReference type="PRINTS" id="PR00722">
    <property type="entry name" value="CHYMOTRYPSIN"/>
</dbReference>
<dbReference type="Gene3D" id="2.40.10.10">
    <property type="entry name" value="Trypsin-like serine proteases"/>
    <property type="match status" value="1"/>
</dbReference>
<keyword evidence="2" id="KW-1015">Disulfide bond</keyword>
<dbReference type="InterPro" id="IPR013424">
    <property type="entry name" value="Ice-binding_C"/>
</dbReference>
<dbReference type="InterPro" id="IPR001314">
    <property type="entry name" value="Peptidase_S1A"/>
</dbReference>
<dbReference type="SUPFAM" id="SSF50494">
    <property type="entry name" value="Trypsin-like serine proteases"/>
    <property type="match status" value="1"/>
</dbReference>
<dbReference type="PROSITE" id="PS00134">
    <property type="entry name" value="TRYPSIN_HIS"/>
    <property type="match status" value="1"/>
</dbReference>
<proteinExistence type="inferred from homology"/>
<keyword evidence="6" id="KW-1185">Reference proteome</keyword>
<evidence type="ECO:0000313" key="6">
    <source>
        <dbReference type="Proteomes" id="UP001180536"/>
    </source>
</evidence>
<gene>
    <name evidence="5" type="ORF">J2X16_002720</name>
</gene>
<accession>A0ABU1Z9V3</accession>
<dbReference type="Pfam" id="PF00089">
    <property type="entry name" value="Trypsin"/>
    <property type="match status" value="1"/>
</dbReference>
<dbReference type="PANTHER" id="PTHR24276">
    <property type="entry name" value="POLYSERASE-RELATED"/>
    <property type="match status" value="1"/>
</dbReference>
<dbReference type="RefSeq" id="WP_310345453.1">
    <property type="nucleotide sequence ID" value="NZ_JAVDXQ010000003.1"/>
</dbReference>
<name>A0ABU1Z9V3_9BURK</name>
<comment type="similarity">
    <text evidence="1">Belongs to the peptidase S1 family.</text>
</comment>
<sequence length="374" mass="38244">MKPTFTTLAAAAALLAAAGAQAGPATLSGNHGDLAWTAQSSIVGATSTAAITGGGNPLYQAPRSQYSGVATLIMDYGSAGAFICSGTLLPNQRSILTAAHCVSNGTSARPLSTSVYFYTGSDADNVTWNQPTFSYGVSNYFVQSAYTGKVFDQNDIAVLTLDSFVDSSVKTFGLYGGDDLTGLEYNIAGYGGRSEVGGAVGTNLGTGLLRQGTNRYEYRLGDAAFGGIWDDILGVPASQIEYTYVSDFDNGTLNNDAGCRVAVAGLGLAPSAKFCNTGTGAREVSSAGGDSGGPEFVDGLVASVTSFGVTFGTGFGDAAQGLNSSFGEFNGFVPVSIHRDFINAALATVPEPGSFALAGLSLLLLGASRRKRQR</sequence>
<feature type="domain" description="Peptidase S1" evidence="4">
    <location>
        <begin position="51"/>
        <end position="347"/>
    </location>
</feature>
<organism evidence="5 6">
    <name type="scientific">Pelomonas aquatica</name>
    <dbReference type="NCBI Taxonomy" id="431058"/>
    <lineage>
        <taxon>Bacteria</taxon>
        <taxon>Pseudomonadati</taxon>
        <taxon>Pseudomonadota</taxon>
        <taxon>Betaproteobacteria</taxon>
        <taxon>Burkholderiales</taxon>
        <taxon>Sphaerotilaceae</taxon>
        <taxon>Roseateles</taxon>
    </lineage>
</organism>